<dbReference type="AlphaFoldDB" id="A0A955LHJ5"/>
<dbReference type="EMBL" id="JAGQKX010000124">
    <property type="protein sequence ID" value="MCA9390539.1"/>
    <property type="molecule type" value="Genomic_DNA"/>
</dbReference>
<name>A0A955LHJ5_UNCKA</name>
<comment type="caution">
    <text evidence="1">The sequence shown here is derived from an EMBL/GenBank/DDBJ whole genome shotgun (WGS) entry which is preliminary data.</text>
</comment>
<sequence>MLWLFEASLSAFSTFIICSFRLCTGTKPCEQLIKGGYPMRINLRTASRLAILAAILILAACNGVETTAVPTATPTPVPLVITTRTTPALGLGEYGVCKEHGCVDQELEDMMFSQFLGEISRLQVELDQRHSSMLYTNEWYFYTDATRWHSGGTFYTGATQEIKVCPEDLLRGESEDHGAGGGSSHCPDTSMPEEGYITVDWSSGTPVLVDSGFVNR</sequence>
<evidence type="ECO:0000313" key="2">
    <source>
        <dbReference type="Proteomes" id="UP000701698"/>
    </source>
</evidence>
<gene>
    <name evidence="1" type="ORF">KC571_03985</name>
</gene>
<reference evidence="1" key="2">
    <citation type="journal article" date="2021" name="Microbiome">
        <title>Successional dynamics and alternative stable states in a saline activated sludge microbial community over 9 years.</title>
        <authorList>
            <person name="Wang Y."/>
            <person name="Ye J."/>
            <person name="Ju F."/>
            <person name="Liu L."/>
            <person name="Boyd J.A."/>
            <person name="Deng Y."/>
            <person name="Parks D.H."/>
            <person name="Jiang X."/>
            <person name="Yin X."/>
            <person name="Woodcroft B.J."/>
            <person name="Tyson G.W."/>
            <person name="Hugenholtz P."/>
            <person name="Polz M.F."/>
            <person name="Zhang T."/>
        </authorList>
    </citation>
    <scope>NUCLEOTIDE SEQUENCE</scope>
    <source>
        <strain evidence="1">HKST-UBA01</strain>
    </source>
</reference>
<accession>A0A955LHJ5</accession>
<evidence type="ECO:0000313" key="1">
    <source>
        <dbReference type="EMBL" id="MCA9390539.1"/>
    </source>
</evidence>
<proteinExistence type="predicted"/>
<dbReference type="Proteomes" id="UP000701698">
    <property type="component" value="Unassembled WGS sequence"/>
</dbReference>
<organism evidence="1 2">
    <name type="scientific">candidate division WWE3 bacterium</name>
    <dbReference type="NCBI Taxonomy" id="2053526"/>
    <lineage>
        <taxon>Bacteria</taxon>
        <taxon>Katanobacteria</taxon>
    </lineage>
</organism>
<reference evidence="1" key="1">
    <citation type="submission" date="2020-04" db="EMBL/GenBank/DDBJ databases">
        <authorList>
            <person name="Zhang T."/>
        </authorList>
    </citation>
    <scope>NUCLEOTIDE SEQUENCE</scope>
    <source>
        <strain evidence="1">HKST-UBA01</strain>
    </source>
</reference>
<protein>
    <submittedName>
        <fullName evidence="1">Uncharacterized protein</fullName>
    </submittedName>
</protein>